<evidence type="ECO:0000313" key="15">
    <source>
        <dbReference type="Proteomes" id="UP000019095"/>
    </source>
</evidence>
<dbReference type="Pfam" id="PF13018">
    <property type="entry name" value="ESPR"/>
    <property type="match status" value="1"/>
</dbReference>
<feature type="domain" description="Trimeric autotransporter adhesin YadA-like stalk" evidence="12">
    <location>
        <begin position="649"/>
        <end position="692"/>
    </location>
</feature>
<evidence type="ECO:0000256" key="4">
    <source>
        <dbReference type="ARBA" id="ARBA00022448"/>
    </source>
</evidence>
<evidence type="ECO:0000256" key="2">
    <source>
        <dbReference type="ARBA" id="ARBA00004442"/>
    </source>
</evidence>
<evidence type="ECO:0000256" key="1">
    <source>
        <dbReference type="ARBA" id="ARBA00004241"/>
    </source>
</evidence>
<dbReference type="Proteomes" id="UP000019095">
    <property type="component" value="Chromosome"/>
</dbReference>
<evidence type="ECO:0000259" key="13">
    <source>
        <dbReference type="Pfam" id="PF13018"/>
    </source>
</evidence>
<keyword evidence="9" id="KW-0472">Membrane</keyword>
<feature type="domain" description="Trimeric autotransporter adhesin YadA-like C-terminal membrane anchor" evidence="11">
    <location>
        <begin position="1773"/>
        <end position="1833"/>
    </location>
</feature>
<dbReference type="GO" id="GO:0015031">
    <property type="term" value="P:protein transport"/>
    <property type="evidence" value="ECO:0007669"/>
    <property type="project" value="UniProtKB-KW"/>
</dbReference>
<dbReference type="InterPro" id="IPR024973">
    <property type="entry name" value="ESPR"/>
</dbReference>
<protein>
    <submittedName>
        <fullName evidence="14">Putative outer membrane protein</fullName>
    </submittedName>
</protein>
<evidence type="ECO:0000256" key="10">
    <source>
        <dbReference type="ARBA" id="ARBA00023237"/>
    </source>
</evidence>
<evidence type="ECO:0000256" key="6">
    <source>
        <dbReference type="ARBA" id="ARBA00022692"/>
    </source>
</evidence>
<feature type="domain" description="Trimeric autotransporter adhesin YadA-like stalk" evidence="12">
    <location>
        <begin position="1190"/>
        <end position="1226"/>
    </location>
</feature>
<name>W0P7R0_ADVMD</name>
<feature type="domain" description="ESPR" evidence="13">
    <location>
        <begin position="1"/>
        <end position="46"/>
    </location>
</feature>
<dbReference type="GO" id="GO:0009279">
    <property type="term" value="C:cell outer membrane"/>
    <property type="evidence" value="ECO:0007669"/>
    <property type="project" value="UniProtKB-SubCell"/>
</dbReference>
<dbReference type="SUPFAM" id="SSF54523">
    <property type="entry name" value="Pili subunits"/>
    <property type="match status" value="1"/>
</dbReference>
<dbReference type="Pfam" id="PF03895">
    <property type="entry name" value="YadA_anchor"/>
    <property type="match status" value="1"/>
</dbReference>
<dbReference type="eggNOG" id="COG5295">
    <property type="taxonomic scope" value="Bacteria"/>
</dbReference>
<dbReference type="Gene3D" id="6.20.50.100">
    <property type="match status" value="7"/>
</dbReference>
<keyword evidence="7" id="KW-0732">Signal</keyword>
<dbReference type="InterPro" id="IPR011049">
    <property type="entry name" value="Serralysin-like_metalloprot_C"/>
</dbReference>
<dbReference type="InterPro" id="IPR005594">
    <property type="entry name" value="YadA_C"/>
</dbReference>
<dbReference type="SUPFAM" id="SSF101967">
    <property type="entry name" value="Adhesin YadA, collagen-binding domain"/>
    <property type="match status" value="6"/>
</dbReference>
<evidence type="ECO:0000256" key="7">
    <source>
        <dbReference type="ARBA" id="ARBA00022729"/>
    </source>
</evidence>
<organism evidence="14 15">
    <name type="scientific">Advenella mimigardefordensis (strain DSM 17166 / LMG 22922 / DPN7)</name>
    <dbReference type="NCBI Taxonomy" id="1247726"/>
    <lineage>
        <taxon>Bacteria</taxon>
        <taxon>Pseudomonadati</taxon>
        <taxon>Pseudomonadota</taxon>
        <taxon>Betaproteobacteria</taxon>
        <taxon>Burkholderiales</taxon>
        <taxon>Alcaligenaceae</taxon>
    </lineage>
</organism>
<feature type="domain" description="Trimeric autotransporter adhesin YadA-like stalk" evidence="12">
    <location>
        <begin position="1288"/>
        <end position="1331"/>
    </location>
</feature>
<keyword evidence="8" id="KW-0653">Protein transport</keyword>
<evidence type="ECO:0000313" key="14">
    <source>
        <dbReference type="EMBL" id="AHG62889.1"/>
    </source>
</evidence>
<dbReference type="Gene3D" id="3.30.1300.30">
    <property type="entry name" value="GSPII I/J protein-like"/>
    <property type="match status" value="1"/>
</dbReference>
<evidence type="ECO:0000256" key="9">
    <source>
        <dbReference type="ARBA" id="ARBA00023136"/>
    </source>
</evidence>
<keyword evidence="6" id="KW-0812">Transmembrane</keyword>
<feature type="domain" description="Trimeric autotransporter adhesin YadA-like stalk" evidence="12">
    <location>
        <begin position="1612"/>
        <end position="1651"/>
    </location>
</feature>
<feature type="domain" description="Trimeric autotransporter adhesin YadA-like stalk" evidence="12">
    <location>
        <begin position="436"/>
        <end position="479"/>
    </location>
</feature>
<evidence type="ECO:0000259" key="12">
    <source>
        <dbReference type="Pfam" id="PF05662"/>
    </source>
</evidence>
<dbReference type="KEGG" id="amim:MIM_c07900"/>
<dbReference type="STRING" id="1247726.MIM_c07900"/>
<feature type="domain" description="Trimeric autotransporter adhesin YadA-like stalk" evidence="12">
    <location>
        <begin position="764"/>
        <end position="797"/>
    </location>
</feature>
<feature type="domain" description="Trimeric autotransporter adhesin YadA-like stalk" evidence="12">
    <location>
        <begin position="862"/>
        <end position="905"/>
    </location>
</feature>
<accession>W0P7R0</accession>
<feature type="domain" description="Trimeric autotransporter adhesin YadA-like stalk" evidence="12">
    <location>
        <begin position="338"/>
        <end position="371"/>
    </location>
</feature>
<keyword evidence="4" id="KW-0813">Transport</keyword>
<dbReference type="OrthoDB" id="1632057at2"/>
<sequence length="1833" mass="182604">MNHIYRSVWCEKTGTFVAVSENTKRCGKTGTGTEKNERACLPFQNFAVKALLPALFTGGIALFPPIALAAGELTTAECTFSWGNDNGGTITIKGEGTSTTTTQVCAEALQGIVDNPLEYFSVNSTGGGNVNNDGAAAPDGIAIGKNASVSIGATNGVALGLGATTTTPNGIALGAGSVANTAAGAAPYVPVGASVSTTTAVNNTTSTLGALSAGDPSTGKLRQITGVAAGTQNTDAVNVSQLKAVESLATGAGAGWNLTANNGATTQNIAPGGSADFIGGTNTNVVQTGNQIKVNLNDNVNLAGTLSVTGLSTFTGGAVVGTSLSVNPGATVNMGGNRINNVGAGVADSDAVNVSQLKSQGDDLTAKGLNFVGNDAVPVHKDLGQTLSIVGGAAPVAGTFSSQNVQTINDAGAIRVQIADSPKFGGVVINDAGSGKITGVMDGAVTELSTEAINGSQLFGVQTTANKGWNLTANNGATTQNIAPGGSADFIGGTNTDVVQTGNQIKVNLNDNVNLAGTLSVTGLSTFTGGAVVGTSLSVNPGATVNMGGNRINNVGAGVADSDAVNVSQLKSQGDDLTAKGLNFVGNDALPVHKDLGQTLSIVGGAAPVAGTFSSQNVQTINDAGAIRVQMADSPKFGSVVVNDAGSGKITGVADGDVTAVSTDAVNGSQLFGVQTTASKGWNLTANNGATTQNIAPGGSADFIGGTNTNVVQTGNQIKVNLNDSVNLAGTLAVAGLSSFNGGAVIGNSLTVNPGTTVSMGGNQIHNVAAGVADTDAVNVSQLKSQGDDLTAKGLNFVGNDAVPVHKDLGQTLSIVGGAAPVAGTFSSQNVQTINDGGAIRVQMADSPKFGSVVVNDAGSGKITGVMDGAVTEFSTDAVNGSQLFAVQNTAGAGWNLTANNGASSQNIAPGGSADFIGGTNTSVVQTGNQIKVNLNDSVDLAGTLSVGGLSTFNGGAVFNNSLTVNPGTTVSMGGNRINNVGAGVADTDAVNVSQLKSQGDDLTAKGLNFAGNVGNVHRDLGSTMTIRGGLDPLATASNKNIRTEVDAGTGAMNVMLSESPVFGTVTVNNAGSGKITGVADGDVTAVSTDAVNGSQLFGVQTTANKGWNLTANNGATTQNIAPGGSADFIGGTNTNVVQTGNQIKVNLNDSVDLAGTLSVAGLSMFNGGAVFSNSLAVNPGATVDMGGNRINNVGAGVADMDAVNLSQLKNQGDDLTAKGLNFAGNDALPVHKDLGQTLSIVGGAAPVAGTFSSRNVQTFNDGGVLRIQMADSPRFGDVVINDGGSGKITGVMDGAVTEFSTEAVNGSQLFSVQTTANKGWNLTANNGATSQNIAPGASADFIGGTNTNVVQTGNQIKVNLNDSVDLAGTLSVAGLSTFNGGAVFSNSLMVNPGTTVNMGGNRINNVAAGVADTDAVNVSQLKNQDDQLTTKGMNFAGNVGTVHRDLGSTVVIQGGLDPLAMASNKNIRTEVDAETGAMNIMLSESPVFGAVTVNAGGTGKITGVSDGLVASGSKDAVNGGQLFNLQQDIGQLSNLPITFSGNSGSVDRKLGQELKITGEATTAGTYSGANLRTVVQDNEVKVQMAEAPVFQELTVAGNTTIGGSLNMSGNKVTNVGAGEISATSQDAINGSQLYNIVGEVKTVGWNLQTNGDMSTKILNNDTVQFNDGNNIKITRDGGNVSIAVDDNPTFTSVNVGGGAFVANAQSVAIRPETEVSMGGNQIHQVANGTAPMDAVNVRQLSSVESSLNSRIRRAEKRAEAGTAAAMAVAGLPQAYLPGKSMVAVAGSVFQGESGVAMGLSTVSGNGKWVLKGSVTSSSRGQVGGTVGVGYQW</sequence>
<evidence type="ECO:0000256" key="5">
    <source>
        <dbReference type="ARBA" id="ARBA00022452"/>
    </source>
</evidence>
<dbReference type="Gene3D" id="2.150.10.10">
    <property type="entry name" value="Serralysin-like metalloprotease, C-terminal"/>
    <property type="match status" value="5"/>
</dbReference>
<keyword evidence="5" id="KW-1134">Transmembrane beta strand</keyword>
<comment type="subcellular location">
    <subcellularLocation>
        <location evidence="2">Cell outer membrane</location>
    </subcellularLocation>
    <subcellularLocation>
        <location evidence="1">Cell surface</location>
    </subcellularLocation>
</comment>
<dbReference type="Gene3D" id="6.10.250.2040">
    <property type="match status" value="3"/>
</dbReference>
<dbReference type="RefSeq" id="WP_025371494.1">
    <property type="nucleotide sequence ID" value="NZ_CP003915.1"/>
</dbReference>
<proteinExistence type="inferred from homology"/>
<dbReference type="HOGENOM" id="CLU_235277_0_0_4"/>
<keyword evidence="10" id="KW-0998">Cell outer membrane</keyword>
<dbReference type="InterPro" id="IPR008635">
    <property type="entry name" value="Coiled_stalk_dom"/>
</dbReference>
<dbReference type="InterPro" id="IPR045584">
    <property type="entry name" value="Pilin-like"/>
</dbReference>
<dbReference type="EMBL" id="CP003915">
    <property type="protein sequence ID" value="AHG62889.1"/>
    <property type="molecule type" value="Genomic_DNA"/>
</dbReference>
<feature type="domain" description="Trimeric autotransporter adhesin YadA-like stalk" evidence="12">
    <location>
        <begin position="223"/>
        <end position="262"/>
    </location>
</feature>
<feature type="domain" description="Trimeric autotransporter adhesin YadA-like stalk" evidence="12">
    <location>
        <begin position="1403"/>
        <end position="1442"/>
    </location>
</feature>
<dbReference type="PATRIC" id="fig|1247726.3.peg.856"/>
<evidence type="ECO:0000256" key="8">
    <source>
        <dbReference type="ARBA" id="ARBA00022927"/>
    </source>
</evidence>
<evidence type="ECO:0000259" key="11">
    <source>
        <dbReference type="Pfam" id="PF03895"/>
    </source>
</evidence>
<keyword evidence="15" id="KW-1185">Reference proteome</keyword>
<dbReference type="Pfam" id="PF05662">
    <property type="entry name" value="YadA_stalk"/>
    <property type="match status" value="15"/>
</dbReference>
<feature type="domain" description="Trimeric autotransporter adhesin YadA-like stalk" evidence="12">
    <location>
        <begin position="551"/>
        <end position="584"/>
    </location>
</feature>
<gene>
    <name evidence="14" type="ORF">MIM_c07900</name>
</gene>
<comment type="similarity">
    <text evidence="3">Belongs to the autotransporter-2 (AT-2) (TC 1.B.40) family.</text>
</comment>
<feature type="domain" description="Trimeric autotransporter adhesin YadA-like stalk" evidence="12">
    <location>
        <begin position="1501"/>
        <end position="1535"/>
    </location>
</feature>
<reference evidence="14 15" key="1">
    <citation type="journal article" date="2014" name="Microbiology">
        <title>Unravelling the complete genome sequence of Advenella mimigardefordensis strain DPN7T and novel insights in the catabolism of the xenobiotic polythioester precursor 3,3'-dithiodipropionate.</title>
        <authorList>
            <person name="Wubbeler J.H."/>
            <person name="Hiessl S."/>
            <person name="Schuldes J."/>
            <person name="Thurmer A."/>
            <person name="Daniel R."/>
            <person name="Steinbuchel A."/>
        </authorList>
    </citation>
    <scope>NUCLEOTIDE SEQUENCE [LARGE SCALE GENOMIC DNA]</scope>
    <source>
        <strain evidence="15">DSM 17166 / LMG 22922 / DPN7</strain>
    </source>
</reference>
<evidence type="ECO:0000256" key="3">
    <source>
        <dbReference type="ARBA" id="ARBA00005848"/>
    </source>
</evidence>
<feature type="domain" description="Trimeric autotransporter adhesin YadA-like stalk" evidence="12">
    <location>
        <begin position="1075"/>
        <end position="1118"/>
    </location>
</feature>
<feature type="domain" description="Trimeric autotransporter adhesin YadA-like stalk" evidence="12">
    <location>
        <begin position="1722"/>
        <end position="1753"/>
    </location>
</feature>
<feature type="domain" description="Trimeric autotransporter adhesin YadA-like stalk" evidence="12">
    <location>
        <begin position="977"/>
        <end position="1017"/>
    </location>
</feature>
<dbReference type="GO" id="GO:0009986">
    <property type="term" value="C:cell surface"/>
    <property type="evidence" value="ECO:0007669"/>
    <property type="project" value="UniProtKB-SubCell"/>
</dbReference>